<dbReference type="InterPro" id="IPR036314">
    <property type="entry name" value="SOD_C_sf"/>
</dbReference>
<name>A0A7G2CIC7_9TRYP</name>
<gene>
    <name evidence="1" type="ORF">ADEAN_000547800</name>
</gene>
<evidence type="ECO:0000313" key="2">
    <source>
        <dbReference type="Proteomes" id="UP000515908"/>
    </source>
</evidence>
<sequence length="202" mass="22876">MGVAPLLSREQFALQQVFHRDAIDTLNQLTIGTELEGHSLDVVIRKTSFDATRAAIHTAAAEHFNYCFWYKSLRPWGVSVPSVLREELQLQYSRNGMLDGVEEVQRLMLLSAQNQLSRCGWVYLVWTGRMFDVLEFSHGTCPIGSGLVPLLALNVHTSSFAHDYAPLDPNGDDGLEIYVHNFFKTCNWGLAHRYFTEANVKE</sequence>
<organism evidence="1 2">
    <name type="scientific">Angomonas deanei</name>
    <dbReference type="NCBI Taxonomy" id="59799"/>
    <lineage>
        <taxon>Eukaryota</taxon>
        <taxon>Discoba</taxon>
        <taxon>Euglenozoa</taxon>
        <taxon>Kinetoplastea</taxon>
        <taxon>Metakinetoplastina</taxon>
        <taxon>Trypanosomatida</taxon>
        <taxon>Trypanosomatidae</taxon>
        <taxon>Strigomonadinae</taxon>
        <taxon>Angomonas</taxon>
    </lineage>
</organism>
<dbReference type="PANTHER" id="PTHR42769:SF4">
    <property type="entry name" value="DISMUTASE, PUTATIVE-RELATED"/>
    <property type="match status" value="1"/>
</dbReference>
<evidence type="ECO:0000313" key="1">
    <source>
        <dbReference type="EMBL" id="CAD2217992.1"/>
    </source>
</evidence>
<proteinExistence type="predicted"/>
<dbReference type="GO" id="GO:0004784">
    <property type="term" value="F:superoxide dismutase activity"/>
    <property type="evidence" value="ECO:0007669"/>
    <property type="project" value="TreeGrafter"/>
</dbReference>
<dbReference type="PANTHER" id="PTHR42769">
    <property type="entry name" value="SUPEROXIDE DISMUTASE"/>
    <property type="match status" value="1"/>
</dbReference>
<dbReference type="SUPFAM" id="SSF46609">
    <property type="entry name" value="Fe,Mn superoxide dismutase (SOD), N-terminal domain"/>
    <property type="match status" value="1"/>
</dbReference>
<dbReference type="Gene3D" id="3.55.40.20">
    <property type="entry name" value="Iron/manganese superoxide dismutase, C-terminal domain"/>
    <property type="match status" value="1"/>
</dbReference>
<dbReference type="AlphaFoldDB" id="A0A7G2CIC7"/>
<dbReference type="InterPro" id="IPR036324">
    <property type="entry name" value="Mn/Fe_SOD_N_sf"/>
</dbReference>
<dbReference type="SUPFAM" id="SSF54719">
    <property type="entry name" value="Fe,Mn superoxide dismutase (SOD), C-terminal domain"/>
    <property type="match status" value="1"/>
</dbReference>
<keyword evidence="2" id="KW-1185">Reference proteome</keyword>
<dbReference type="Proteomes" id="UP000515908">
    <property type="component" value="Chromosome 10"/>
</dbReference>
<dbReference type="EMBL" id="LR877154">
    <property type="protein sequence ID" value="CAD2217992.1"/>
    <property type="molecule type" value="Genomic_DNA"/>
</dbReference>
<protein>
    <submittedName>
        <fullName evidence="1">Iron/manganese superoxide dismutases, C-terminal domain containing protein, putative</fullName>
    </submittedName>
</protein>
<dbReference type="Gene3D" id="1.10.287.990">
    <property type="entry name" value="Fe,Mn superoxide dismutase (SOD) domain"/>
    <property type="match status" value="1"/>
</dbReference>
<reference evidence="1 2" key="1">
    <citation type="submission" date="2020-08" db="EMBL/GenBank/DDBJ databases">
        <authorList>
            <person name="Newling K."/>
            <person name="Davey J."/>
            <person name="Forrester S."/>
        </authorList>
    </citation>
    <scope>NUCLEOTIDE SEQUENCE [LARGE SCALE GENOMIC DNA]</scope>
    <source>
        <strain evidence="2">Crithidia deanei Carvalho (ATCC PRA-265)</strain>
    </source>
</reference>
<dbReference type="VEuPathDB" id="TriTrypDB:ADEAN_000547800"/>
<accession>A0A7G2CIC7</accession>